<accession>A0AAF0BX47</accession>
<feature type="transmembrane region" description="Helical" evidence="1">
    <location>
        <begin position="52"/>
        <end position="72"/>
    </location>
</feature>
<keyword evidence="1" id="KW-0812">Transmembrane</keyword>
<gene>
    <name evidence="2" type="ORF">PO878_05825</name>
</gene>
<evidence type="ECO:0000313" key="3">
    <source>
        <dbReference type="Proteomes" id="UP001216390"/>
    </source>
</evidence>
<reference evidence="2" key="1">
    <citation type="submission" date="2023-01" db="EMBL/GenBank/DDBJ databases">
        <title>The diversity of Class Acidimicrobiia in South China Sea sediment environments and the proposal of Iamia marina sp. nov., a novel species of the genus Iamia.</title>
        <authorList>
            <person name="He Y."/>
            <person name="Tian X."/>
        </authorList>
    </citation>
    <scope>NUCLEOTIDE SEQUENCE</scope>
    <source>
        <strain evidence="2">DSM 19957</strain>
    </source>
</reference>
<dbReference type="KEGG" id="ima:PO878_05825"/>
<proteinExistence type="predicted"/>
<dbReference type="Proteomes" id="UP001216390">
    <property type="component" value="Chromosome"/>
</dbReference>
<feature type="transmembrane region" description="Helical" evidence="1">
    <location>
        <begin position="12"/>
        <end position="31"/>
    </location>
</feature>
<evidence type="ECO:0000313" key="2">
    <source>
        <dbReference type="EMBL" id="WCO68244.1"/>
    </source>
</evidence>
<evidence type="ECO:0000256" key="1">
    <source>
        <dbReference type="SAM" id="Phobius"/>
    </source>
</evidence>
<dbReference type="AlphaFoldDB" id="A0AAF0BX47"/>
<dbReference type="EMBL" id="CP116942">
    <property type="protein sequence ID" value="WCO68244.1"/>
    <property type="molecule type" value="Genomic_DNA"/>
</dbReference>
<feature type="transmembrane region" description="Helical" evidence="1">
    <location>
        <begin position="92"/>
        <end position="109"/>
    </location>
</feature>
<keyword evidence="1" id="KW-1133">Transmembrane helix</keyword>
<sequence>MTSPLTRSLNDLGLAAWFGGSLMGAVGLNGAAAQAEDPTERVRLATIGWHRWMPVQTLAMGTHVAAGAVLFADNTGRVVAQSGVGRTAGLKTILTGVAVASTAYAGLLGRGLRRKVRAAGATEPSGDTPPEVARRQRRLRRVQWVTPLVLAGVIVADAQLGEQQRPAAIASGVLDRVRPG</sequence>
<dbReference type="RefSeq" id="WP_272737761.1">
    <property type="nucleotide sequence ID" value="NZ_CP116942.1"/>
</dbReference>
<keyword evidence="3" id="KW-1185">Reference proteome</keyword>
<organism evidence="2 3">
    <name type="scientific">Iamia majanohamensis</name>
    <dbReference type="NCBI Taxonomy" id="467976"/>
    <lineage>
        <taxon>Bacteria</taxon>
        <taxon>Bacillati</taxon>
        <taxon>Actinomycetota</taxon>
        <taxon>Acidimicrobiia</taxon>
        <taxon>Acidimicrobiales</taxon>
        <taxon>Iamiaceae</taxon>
        <taxon>Iamia</taxon>
    </lineage>
</organism>
<keyword evidence="1" id="KW-0472">Membrane</keyword>
<protein>
    <submittedName>
        <fullName evidence="2">Uncharacterized protein</fullName>
    </submittedName>
</protein>
<name>A0AAF0BX47_9ACTN</name>